<dbReference type="PROSITE" id="PS50850">
    <property type="entry name" value="MFS"/>
    <property type="match status" value="1"/>
</dbReference>
<evidence type="ECO:0000256" key="5">
    <source>
        <dbReference type="ARBA" id="ARBA00022989"/>
    </source>
</evidence>
<gene>
    <name evidence="11" type="ORF">D7294_27435</name>
</gene>
<feature type="transmembrane region" description="Helical" evidence="9">
    <location>
        <begin position="144"/>
        <end position="163"/>
    </location>
</feature>
<feature type="region of interest" description="Disordered" evidence="8">
    <location>
        <begin position="504"/>
        <end position="524"/>
    </location>
</feature>
<evidence type="ECO:0000256" key="7">
    <source>
        <dbReference type="ARBA" id="ARBA00023251"/>
    </source>
</evidence>
<keyword evidence="12" id="KW-1185">Reference proteome</keyword>
<dbReference type="InterPro" id="IPR011701">
    <property type="entry name" value="MFS"/>
</dbReference>
<feature type="transmembrane region" description="Helical" evidence="9">
    <location>
        <begin position="14"/>
        <end position="38"/>
    </location>
</feature>
<dbReference type="Gene3D" id="1.20.1250.20">
    <property type="entry name" value="MFS general substrate transporter like domains"/>
    <property type="match status" value="1"/>
</dbReference>
<feature type="transmembrane region" description="Helical" evidence="9">
    <location>
        <begin position="359"/>
        <end position="380"/>
    </location>
</feature>
<feature type="transmembrane region" description="Helical" evidence="9">
    <location>
        <begin position="333"/>
        <end position="353"/>
    </location>
</feature>
<feature type="transmembrane region" description="Helical" evidence="9">
    <location>
        <begin position="227"/>
        <end position="248"/>
    </location>
</feature>
<keyword evidence="5 9" id="KW-1133">Transmembrane helix</keyword>
<dbReference type="GO" id="GO:0022857">
    <property type="term" value="F:transmembrane transporter activity"/>
    <property type="evidence" value="ECO:0007669"/>
    <property type="project" value="InterPro"/>
</dbReference>
<keyword evidence="6 9" id="KW-0472">Membrane</keyword>
<dbReference type="GO" id="GO:0046677">
    <property type="term" value="P:response to antibiotic"/>
    <property type="evidence" value="ECO:0007669"/>
    <property type="project" value="UniProtKB-KW"/>
</dbReference>
<evidence type="ECO:0000259" key="10">
    <source>
        <dbReference type="PROSITE" id="PS50850"/>
    </source>
</evidence>
<feature type="transmembrane region" description="Helical" evidence="9">
    <location>
        <begin position="269"/>
        <end position="294"/>
    </location>
</feature>
<feature type="transmembrane region" description="Helical" evidence="9">
    <location>
        <begin position="306"/>
        <end position="326"/>
    </location>
</feature>
<proteinExistence type="predicted"/>
<dbReference type="SUPFAM" id="SSF103473">
    <property type="entry name" value="MFS general substrate transporter"/>
    <property type="match status" value="1"/>
</dbReference>
<reference evidence="11 12" key="1">
    <citation type="journal article" date="2014" name="Int. J. Syst. Evol. Microbiol.">
        <title>Streptomyces hoynatensis sp. nov., isolated from deep marine sediment.</title>
        <authorList>
            <person name="Veyisoglu A."/>
            <person name="Sahin N."/>
        </authorList>
    </citation>
    <scope>NUCLEOTIDE SEQUENCE [LARGE SCALE GENOMIC DNA]</scope>
    <source>
        <strain evidence="11 12">KCTC 29097</strain>
    </source>
</reference>
<dbReference type="RefSeq" id="WP_120684495.1">
    <property type="nucleotide sequence ID" value="NZ_RBAL01000024.1"/>
</dbReference>
<dbReference type="CDD" id="cd17321">
    <property type="entry name" value="MFS_MMR_MDR_like"/>
    <property type="match status" value="1"/>
</dbReference>
<feature type="transmembrane region" description="Helical" evidence="9">
    <location>
        <begin position="58"/>
        <end position="75"/>
    </location>
</feature>
<accession>A0A3A9YN06</accession>
<sequence length="524" mass="53742">MENAPGPHAGRKEWTALGVLMLPLLLVSMDVSVLYFAAPSISRDLEPGATQQLWILDMYGFVLAGLLIPMGALGDRIGRRRLVLAGAAVFAAASVAAAYARSAEQLIAVRGLLGLGGAALMPSTLALIRNLFRDARQRGQAVTLWTTVMTAGISLGPVVSGLLLEHFWWGSVFLINLPAMLLLLALVPFLVPEFRSAEPGRFDLPSAALSLAAVLLTIYGIKEWARHGYESLPALGIVLGLLLGAVFLRRQKGLAHPLIDLGLLRQRAFGGPALANLLAMFATVGMAVFLTQYLQSVLGLSPLDAALWSLIPVVGVAVTAPAGAVLAQRVDRAYVMGGGFFLSAFGFLWLSQVRTDSPLWFALAGACCYAGGLVAAMTLANELALGAAPPHRAGSAAAVLESGQELGGALGMALLGSIGAAVYHRDMADALPAGGLAGGPQAEPLGETLGGAIAVADRLSAGTAHAVLSAARDAFTHGMSLAAAGAAAGMAGAGTFSLTMLRGAGPSKPLQENGSGERAATGVH</sequence>
<dbReference type="GO" id="GO:0005886">
    <property type="term" value="C:plasma membrane"/>
    <property type="evidence" value="ECO:0007669"/>
    <property type="project" value="UniProtKB-SubCell"/>
</dbReference>
<dbReference type="PANTHER" id="PTHR42718">
    <property type="entry name" value="MAJOR FACILITATOR SUPERFAMILY MULTIDRUG TRANSPORTER MFSC"/>
    <property type="match status" value="1"/>
</dbReference>
<dbReference type="EMBL" id="RBAL01000024">
    <property type="protein sequence ID" value="RKN37479.1"/>
    <property type="molecule type" value="Genomic_DNA"/>
</dbReference>
<evidence type="ECO:0000256" key="4">
    <source>
        <dbReference type="ARBA" id="ARBA00022692"/>
    </source>
</evidence>
<evidence type="ECO:0000256" key="6">
    <source>
        <dbReference type="ARBA" id="ARBA00023136"/>
    </source>
</evidence>
<dbReference type="OrthoDB" id="9781469at2"/>
<dbReference type="Gene3D" id="1.20.1720.10">
    <property type="entry name" value="Multidrug resistance protein D"/>
    <property type="match status" value="1"/>
</dbReference>
<organism evidence="11 12">
    <name type="scientific">Streptomyces hoynatensis</name>
    <dbReference type="NCBI Taxonomy" id="1141874"/>
    <lineage>
        <taxon>Bacteria</taxon>
        <taxon>Bacillati</taxon>
        <taxon>Actinomycetota</taxon>
        <taxon>Actinomycetes</taxon>
        <taxon>Kitasatosporales</taxon>
        <taxon>Streptomycetaceae</taxon>
        <taxon>Streptomyces</taxon>
    </lineage>
</organism>
<evidence type="ECO:0000256" key="1">
    <source>
        <dbReference type="ARBA" id="ARBA00004651"/>
    </source>
</evidence>
<feature type="transmembrane region" description="Helical" evidence="9">
    <location>
        <begin position="169"/>
        <end position="190"/>
    </location>
</feature>
<evidence type="ECO:0000256" key="8">
    <source>
        <dbReference type="SAM" id="MobiDB-lite"/>
    </source>
</evidence>
<keyword evidence="7" id="KW-0046">Antibiotic resistance</keyword>
<evidence type="ECO:0000256" key="9">
    <source>
        <dbReference type="SAM" id="Phobius"/>
    </source>
</evidence>
<evidence type="ECO:0000256" key="3">
    <source>
        <dbReference type="ARBA" id="ARBA00022475"/>
    </source>
</evidence>
<keyword evidence="4 9" id="KW-0812">Transmembrane</keyword>
<dbReference type="AlphaFoldDB" id="A0A3A9YN06"/>
<feature type="domain" description="Major facilitator superfamily (MFS) profile" evidence="10">
    <location>
        <begin position="16"/>
        <end position="474"/>
    </location>
</feature>
<dbReference type="Proteomes" id="UP000272474">
    <property type="component" value="Unassembled WGS sequence"/>
</dbReference>
<comment type="caution">
    <text evidence="11">The sequence shown here is derived from an EMBL/GenBank/DDBJ whole genome shotgun (WGS) entry which is preliminary data.</text>
</comment>
<keyword evidence="2" id="KW-0813">Transport</keyword>
<feature type="transmembrane region" description="Helical" evidence="9">
    <location>
        <begin position="82"/>
        <end position="100"/>
    </location>
</feature>
<evidence type="ECO:0000256" key="2">
    <source>
        <dbReference type="ARBA" id="ARBA00022448"/>
    </source>
</evidence>
<dbReference type="InterPro" id="IPR020846">
    <property type="entry name" value="MFS_dom"/>
</dbReference>
<comment type="subcellular location">
    <subcellularLocation>
        <location evidence="1">Cell membrane</location>
        <topology evidence="1">Multi-pass membrane protein</topology>
    </subcellularLocation>
</comment>
<name>A0A3A9YN06_9ACTN</name>
<dbReference type="PANTHER" id="PTHR42718:SF47">
    <property type="entry name" value="METHYL VIOLOGEN RESISTANCE PROTEIN SMVA"/>
    <property type="match status" value="1"/>
</dbReference>
<feature type="transmembrane region" description="Helical" evidence="9">
    <location>
        <begin position="112"/>
        <end position="132"/>
    </location>
</feature>
<protein>
    <submittedName>
        <fullName evidence="11">MFS transporter</fullName>
    </submittedName>
</protein>
<dbReference type="InterPro" id="IPR036259">
    <property type="entry name" value="MFS_trans_sf"/>
</dbReference>
<evidence type="ECO:0000313" key="12">
    <source>
        <dbReference type="Proteomes" id="UP000272474"/>
    </source>
</evidence>
<dbReference type="Pfam" id="PF07690">
    <property type="entry name" value="MFS_1"/>
    <property type="match status" value="1"/>
</dbReference>
<keyword evidence="3" id="KW-1003">Cell membrane</keyword>
<evidence type="ECO:0000313" key="11">
    <source>
        <dbReference type="EMBL" id="RKN37479.1"/>
    </source>
</evidence>
<feature type="transmembrane region" description="Helical" evidence="9">
    <location>
        <begin position="202"/>
        <end position="221"/>
    </location>
</feature>